<proteinExistence type="predicted"/>
<name>A0B587_METTP</name>
<feature type="compositionally biased region" description="Basic and acidic residues" evidence="1">
    <location>
        <begin position="95"/>
        <end position="106"/>
    </location>
</feature>
<feature type="compositionally biased region" description="Basic and acidic residues" evidence="1">
    <location>
        <begin position="61"/>
        <end position="75"/>
    </location>
</feature>
<protein>
    <submittedName>
        <fullName evidence="2">Uncharacterized protein</fullName>
    </submittedName>
</protein>
<dbReference type="STRING" id="349307.Mthe_0059"/>
<dbReference type="KEGG" id="mtp:Mthe_0059"/>
<dbReference type="HOGENOM" id="CLU_929428_0_0_2"/>
<organism evidence="2 3">
    <name type="scientific">Methanothrix thermoacetophila (strain DSM 6194 / JCM 14653 / NBRC 101360 / PT)</name>
    <name type="common">Methanosaeta thermophila</name>
    <dbReference type="NCBI Taxonomy" id="349307"/>
    <lineage>
        <taxon>Archaea</taxon>
        <taxon>Methanobacteriati</taxon>
        <taxon>Methanobacteriota</taxon>
        <taxon>Stenosarchaea group</taxon>
        <taxon>Methanomicrobia</taxon>
        <taxon>Methanotrichales</taxon>
        <taxon>Methanotrichaceae</taxon>
        <taxon>Methanothrix</taxon>
    </lineage>
</organism>
<feature type="region of interest" description="Disordered" evidence="1">
    <location>
        <begin position="47"/>
        <end position="107"/>
    </location>
</feature>
<evidence type="ECO:0000313" key="2">
    <source>
        <dbReference type="EMBL" id="ABK13861.1"/>
    </source>
</evidence>
<dbReference type="GeneID" id="4463036"/>
<reference evidence="2 3" key="1">
    <citation type="submission" date="2006-10" db="EMBL/GenBank/DDBJ databases">
        <title>Complete sequence of Methanosaeta thermophila PT.</title>
        <authorList>
            <consortium name="US DOE Joint Genome Institute"/>
            <person name="Copeland A."/>
            <person name="Lucas S."/>
            <person name="Lapidus A."/>
            <person name="Barry K."/>
            <person name="Detter J.C."/>
            <person name="Glavina del Rio T."/>
            <person name="Hammon N."/>
            <person name="Israni S."/>
            <person name="Pitluck S."/>
            <person name="Chain P."/>
            <person name="Malfatti S."/>
            <person name="Shin M."/>
            <person name="Vergez L."/>
            <person name="Schmutz J."/>
            <person name="Larimer F."/>
            <person name="Land M."/>
            <person name="Hauser L."/>
            <person name="Kyrpides N."/>
            <person name="Kim E."/>
            <person name="Smith K.S."/>
            <person name="Ingram-Smith C."/>
            <person name="Richardson P."/>
        </authorList>
    </citation>
    <scope>NUCLEOTIDE SEQUENCE [LARGE SCALE GENOMIC DNA]</scope>
    <source>
        <strain evidence="3">DSM 6194 / JCM 14653 / NBRC 101360 / PT</strain>
    </source>
</reference>
<dbReference type="AlphaFoldDB" id="A0B587"/>
<gene>
    <name evidence="2" type="ordered locus">Mthe_0059</name>
</gene>
<evidence type="ECO:0000313" key="3">
    <source>
        <dbReference type="Proteomes" id="UP000000674"/>
    </source>
</evidence>
<keyword evidence="3" id="KW-1185">Reference proteome</keyword>
<sequence length="299" mass="33721">MEETVEELVTKHTRRELEEMAVKLGIQSLGGTKAQLAESIVEARRRAQPQIAESGTAEVQVKPEEQKGVPEKAAEVKPQVSPEVPPVVPGKGVRARQEAMRRKSSELRSAGVAIREEGVSRMAKSVNALKKSIEGQVTENKKGIAKIRTGVRQMKLSINKTSDELRKSGERIREEGARELNEGLRRFRADLDSQIRKNRDAVSRMGSGAAEIRSAMDKMSVDFRKSGDHIREEGARELNEGLRRFRADLDSQVRENRDAISRMNIAAKELHSRALALRDEMQRYVDQDVNKYIRDFYYG</sequence>
<dbReference type="EMBL" id="CP000477">
    <property type="protein sequence ID" value="ABK13861.1"/>
    <property type="molecule type" value="Genomic_DNA"/>
</dbReference>
<dbReference type="Proteomes" id="UP000000674">
    <property type="component" value="Chromosome"/>
</dbReference>
<evidence type="ECO:0000256" key="1">
    <source>
        <dbReference type="SAM" id="MobiDB-lite"/>
    </source>
</evidence>
<dbReference type="RefSeq" id="WP_011695262.1">
    <property type="nucleotide sequence ID" value="NC_008553.1"/>
</dbReference>
<accession>A0B587</accession>
<dbReference type="Gene3D" id="1.20.5.1230">
    <property type="entry name" value="Apolipoprotein A-I"/>
    <property type="match status" value="1"/>
</dbReference>